<accession>A0AA48I2R9</accession>
<evidence type="ECO:0000313" key="1">
    <source>
        <dbReference type="EMBL" id="BED92702.1"/>
    </source>
</evidence>
<proteinExistence type="predicted"/>
<organism evidence="1">
    <name type="scientific">Candidatus Paraimprobicoccus trichonymphae</name>
    <dbReference type="NCBI Taxonomy" id="3033793"/>
    <lineage>
        <taxon>Bacteria</taxon>
        <taxon>Bacillati</taxon>
        <taxon>Bacillota</taxon>
        <taxon>Clostridia</taxon>
        <taxon>Candidatus Paraimprobicoccus</taxon>
    </lineage>
</organism>
<sequence length="181" mass="21229">MKKRLKFLMPIFSCFVFYVANLKAFDFKDVLSEFVDCSKNIDVKSHIGEYYTFEKEFILNENYEMYLSELKKCFYSSLGNCRVCATYFCNALDKAGIDAKLLILEKEKTIGHVTVVYTYDGQELVADFNFAKILKNEGKEKFVPQAFAINYKKYIDEFYSKHTAKLIKMNKEQMLKLMLSN</sequence>
<dbReference type="KEGG" id="ptrh:RsTaC01_0542"/>
<protein>
    <recommendedName>
        <fullName evidence="2">Transglutaminase-like domain-containing protein</fullName>
    </recommendedName>
</protein>
<evidence type="ECO:0008006" key="2">
    <source>
        <dbReference type="Google" id="ProtNLM"/>
    </source>
</evidence>
<name>A0AA48I2R9_9FIRM</name>
<dbReference type="AlphaFoldDB" id="A0AA48I2R9"/>
<dbReference type="Proteomes" id="UP001335720">
    <property type="component" value="Chromosome"/>
</dbReference>
<dbReference type="EMBL" id="AP027925">
    <property type="protein sequence ID" value="BED92702.1"/>
    <property type="molecule type" value="Genomic_DNA"/>
</dbReference>
<reference evidence="1" key="1">
    <citation type="journal article" date="2023" name="ISME J.">
        <title>Emergence of putative energy parasites within Clostridia revealed by genome analysis of a novel endosymbiotic clade.</title>
        <authorList>
            <person name="Takahashi K."/>
            <person name="Kuwahara H."/>
            <person name="Horikawa Y."/>
            <person name="Izawa K."/>
            <person name="Kato D."/>
            <person name="Inagaki T."/>
            <person name="Yuki M."/>
            <person name="Ohkuma M."/>
            <person name="Hongoh Y."/>
        </authorList>
    </citation>
    <scope>NUCLEOTIDE SEQUENCE</scope>
    <source>
        <strain evidence="1">RsTa-C01</strain>
    </source>
</reference>
<gene>
    <name evidence="1" type="ORF">RsTaC01_0542</name>
</gene>